<feature type="domain" description="NADH:flavin oxidoreductase/NADH oxidase N-terminal" evidence="1">
    <location>
        <begin position="3"/>
        <end position="333"/>
    </location>
</feature>
<evidence type="ECO:0000313" key="3">
    <source>
        <dbReference type="Proteomes" id="UP000386847"/>
    </source>
</evidence>
<protein>
    <submittedName>
        <fullName evidence="2">Alkene reductase</fullName>
    </submittedName>
</protein>
<accession>A0A5Q2FBL6</accession>
<dbReference type="GO" id="GO:0016491">
    <property type="term" value="F:oxidoreductase activity"/>
    <property type="evidence" value="ECO:0007669"/>
    <property type="project" value="InterPro"/>
</dbReference>
<keyword evidence="3" id="KW-1185">Reference proteome</keyword>
<dbReference type="RefSeq" id="WP_153571644.1">
    <property type="nucleotide sequence ID" value="NZ_CP045725.1"/>
</dbReference>
<gene>
    <name evidence="2" type="ORF">Rai3103_04930</name>
</gene>
<dbReference type="InterPro" id="IPR001155">
    <property type="entry name" value="OxRdtase_FMN_N"/>
</dbReference>
<dbReference type="InterPro" id="IPR013785">
    <property type="entry name" value="Aldolase_TIM"/>
</dbReference>
<dbReference type="InterPro" id="IPR045247">
    <property type="entry name" value="Oye-like"/>
</dbReference>
<dbReference type="Gene3D" id="3.20.20.70">
    <property type="entry name" value="Aldolase class I"/>
    <property type="match status" value="1"/>
</dbReference>
<sequence length="360" mass="38488">MTELFDPIDAGDLHLRNRVTIGAMTRQRAGEDGVPNDLLVEYYSQRASAGLVVTEGTFPSFRSRGYMGAAGIADDEQAAGWRRVADAVHARGGTLVMQVMHAGRMAHPAVARGQEPEAPSAVAAGVMVHTPEGKADAPVPHALTTEDLARVRDEFVAAARRAVDAGVDGVELHGANGYLLHEFLSPVSNTRTDEYGGSPRNRARFVVEVVRAVAAAIGAGRVGLRISPEHNIQGVLELDRTDVLATYDALLDGLRGLGTAYLSVLHADIDGDLVRHLRENYDGGAFLLNSGFSNVTDHEQARHIVADGLADAVTVGRAFIANPDLVERWRDSLGENVPDMTTFYIGGARGYTDYAFAGTH</sequence>
<organism evidence="2 3">
    <name type="scientific">Raineyella fluvialis</name>
    <dbReference type="NCBI Taxonomy" id="2662261"/>
    <lineage>
        <taxon>Bacteria</taxon>
        <taxon>Bacillati</taxon>
        <taxon>Actinomycetota</taxon>
        <taxon>Actinomycetes</taxon>
        <taxon>Propionibacteriales</taxon>
        <taxon>Propionibacteriaceae</taxon>
        <taxon>Raineyella</taxon>
    </lineage>
</organism>
<dbReference type="Pfam" id="PF00724">
    <property type="entry name" value="Oxidored_FMN"/>
    <property type="match status" value="1"/>
</dbReference>
<dbReference type="AlphaFoldDB" id="A0A5Q2FBL6"/>
<proteinExistence type="predicted"/>
<dbReference type="PANTHER" id="PTHR22893:SF91">
    <property type="entry name" value="NADPH DEHYDROGENASE 2-RELATED"/>
    <property type="match status" value="1"/>
</dbReference>
<dbReference type="EMBL" id="CP045725">
    <property type="protein sequence ID" value="QGF23117.1"/>
    <property type="molecule type" value="Genomic_DNA"/>
</dbReference>
<name>A0A5Q2FBL6_9ACTN</name>
<evidence type="ECO:0000313" key="2">
    <source>
        <dbReference type="EMBL" id="QGF23117.1"/>
    </source>
</evidence>
<dbReference type="KEGG" id="rain:Rai3103_04930"/>
<dbReference type="GO" id="GO:0010181">
    <property type="term" value="F:FMN binding"/>
    <property type="evidence" value="ECO:0007669"/>
    <property type="project" value="InterPro"/>
</dbReference>
<evidence type="ECO:0000259" key="1">
    <source>
        <dbReference type="Pfam" id="PF00724"/>
    </source>
</evidence>
<reference evidence="2 3" key="1">
    <citation type="submission" date="2019-10" db="EMBL/GenBank/DDBJ databases">
        <title>Genomic analysis of Raineyella sp. CBA3103.</title>
        <authorList>
            <person name="Roh S.W."/>
        </authorList>
    </citation>
    <scope>NUCLEOTIDE SEQUENCE [LARGE SCALE GENOMIC DNA]</scope>
    <source>
        <strain evidence="2 3">CBA3103</strain>
    </source>
</reference>
<dbReference type="PANTHER" id="PTHR22893">
    <property type="entry name" value="NADH OXIDOREDUCTASE-RELATED"/>
    <property type="match status" value="1"/>
</dbReference>
<dbReference type="Proteomes" id="UP000386847">
    <property type="component" value="Chromosome"/>
</dbReference>
<dbReference type="SUPFAM" id="SSF51395">
    <property type="entry name" value="FMN-linked oxidoreductases"/>
    <property type="match status" value="1"/>
</dbReference>